<organism evidence="3 4">
    <name type="scientific">Rhodoblastus sphagnicola</name>
    <dbReference type="NCBI Taxonomy" id="333368"/>
    <lineage>
        <taxon>Bacteria</taxon>
        <taxon>Pseudomonadati</taxon>
        <taxon>Pseudomonadota</taxon>
        <taxon>Alphaproteobacteria</taxon>
        <taxon>Hyphomicrobiales</taxon>
        <taxon>Rhodoblastaceae</taxon>
        <taxon>Rhodoblastus</taxon>
    </lineage>
</organism>
<feature type="signal peptide" evidence="2">
    <location>
        <begin position="1"/>
        <end position="19"/>
    </location>
</feature>
<dbReference type="EMBL" id="NHSJ01000087">
    <property type="protein sequence ID" value="PPQ29854.1"/>
    <property type="molecule type" value="Genomic_DNA"/>
</dbReference>
<dbReference type="RefSeq" id="WP_104508562.1">
    <property type="nucleotide sequence ID" value="NZ_JACIGC010000003.1"/>
</dbReference>
<gene>
    <name evidence="3" type="ORF">CCR94_14545</name>
</gene>
<evidence type="ECO:0008006" key="5">
    <source>
        <dbReference type="Google" id="ProtNLM"/>
    </source>
</evidence>
<name>A0A2S6N5G3_9HYPH</name>
<keyword evidence="4" id="KW-1185">Reference proteome</keyword>
<dbReference type="AlphaFoldDB" id="A0A2S6N5G3"/>
<proteinExistence type="predicted"/>
<keyword evidence="2" id="KW-0732">Signal</keyword>
<comment type="caution">
    <text evidence="3">The sequence shown here is derived from an EMBL/GenBank/DDBJ whole genome shotgun (WGS) entry which is preliminary data.</text>
</comment>
<dbReference type="OrthoDB" id="7982551at2"/>
<feature type="compositionally biased region" description="Low complexity" evidence="1">
    <location>
        <begin position="287"/>
        <end position="311"/>
    </location>
</feature>
<dbReference type="Proteomes" id="UP000239089">
    <property type="component" value="Unassembled WGS sequence"/>
</dbReference>
<protein>
    <recommendedName>
        <fullName evidence="5">Lysozyme inhibitor LprI N-terminal domain-containing protein</fullName>
    </recommendedName>
</protein>
<feature type="chain" id="PRO_5044016972" description="Lysozyme inhibitor LprI N-terminal domain-containing protein" evidence="2">
    <location>
        <begin position="20"/>
        <end position="311"/>
    </location>
</feature>
<feature type="compositionally biased region" description="Basic and acidic residues" evidence="1">
    <location>
        <begin position="265"/>
        <end position="281"/>
    </location>
</feature>
<feature type="region of interest" description="Disordered" evidence="1">
    <location>
        <begin position="28"/>
        <end position="62"/>
    </location>
</feature>
<evidence type="ECO:0000256" key="2">
    <source>
        <dbReference type="SAM" id="SignalP"/>
    </source>
</evidence>
<sequence length="311" mass="32881">MRAFLLIFALVLAPLSAQAQLALPGAVAPTPEGESMAPPKPHAAPRKTEGAGPVSRPKPPAESAILGQTLSLNGTRGVLTVEKTGDDLRVTRLVLAGAKVSHPNQSCEVAMGDDGPITLKALGAPDGATRYELQSSVCPMLLDLLGGALRVSTPFGACVFMQADCRADVSGLWGPPAASFSESQIKTFERERAGLEKSTQARFRDLLNKFKKKPDLARLLVKDQADFGASRSKTCRDYDKEETHGFCALRLTEARDLALHARLADDAGDRKAEKGAAEKNTRKAAPRKPAAAPRPTTLAPAAAPTAQPGLY</sequence>
<reference evidence="3 4" key="1">
    <citation type="journal article" date="2018" name="Arch. Microbiol.">
        <title>New insights into the metabolic potential of the phototrophic purple bacterium Rhodopila globiformis DSM 161(T) from its draft genome sequence and evidence for a vanadium-dependent nitrogenase.</title>
        <authorList>
            <person name="Imhoff J.F."/>
            <person name="Rahn T."/>
            <person name="Kunzel S."/>
            <person name="Neulinger S.C."/>
        </authorList>
    </citation>
    <scope>NUCLEOTIDE SEQUENCE [LARGE SCALE GENOMIC DNA]</scope>
    <source>
        <strain evidence="3 4">DSM 16996</strain>
    </source>
</reference>
<feature type="region of interest" description="Disordered" evidence="1">
    <location>
        <begin position="265"/>
        <end position="311"/>
    </location>
</feature>
<evidence type="ECO:0000256" key="1">
    <source>
        <dbReference type="SAM" id="MobiDB-lite"/>
    </source>
</evidence>
<accession>A0A2S6N5G3</accession>
<evidence type="ECO:0000313" key="3">
    <source>
        <dbReference type="EMBL" id="PPQ29854.1"/>
    </source>
</evidence>
<evidence type="ECO:0000313" key="4">
    <source>
        <dbReference type="Proteomes" id="UP000239089"/>
    </source>
</evidence>